<organism evidence="2 3">
    <name type="scientific">Oryzias javanicus</name>
    <name type="common">Javanese ricefish</name>
    <name type="synonym">Aplocheilus javanicus</name>
    <dbReference type="NCBI Taxonomy" id="123683"/>
    <lineage>
        <taxon>Eukaryota</taxon>
        <taxon>Metazoa</taxon>
        <taxon>Chordata</taxon>
        <taxon>Craniata</taxon>
        <taxon>Vertebrata</taxon>
        <taxon>Euteleostomi</taxon>
        <taxon>Actinopterygii</taxon>
        <taxon>Neopterygii</taxon>
        <taxon>Teleostei</taxon>
        <taxon>Neoteleostei</taxon>
        <taxon>Acanthomorphata</taxon>
        <taxon>Ovalentaria</taxon>
        <taxon>Atherinomorphae</taxon>
        <taxon>Beloniformes</taxon>
        <taxon>Adrianichthyidae</taxon>
        <taxon>Oryziinae</taxon>
        <taxon>Oryzias</taxon>
    </lineage>
</organism>
<protein>
    <submittedName>
        <fullName evidence="2">Uncharacterized protein</fullName>
    </submittedName>
</protein>
<keyword evidence="1" id="KW-0472">Membrane</keyword>
<reference evidence="2 3" key="1">
    <citation type="submission" date="2018-11" db="EMBL/GenBank/DDBJ databases">
        <authorList>
            <person name="Lopez-Roques C."/>
            <person name="Donnadieu C."/>
            <person name="Bouchez O."/>
            <person name="Klopp C."/>
            <person name="Cabau C."/>
            <person name="Zahm M."/>
        </authorList>
    </citation>
    <scope>NUCLEOTIDE SEQUENCE [LARGE SCALE GENOMIC DNA]</scope>
    <source>
        <strain evidence="2">RS831</strain>
        <tissue evidence="2">Whole body</tissue>
    </source>
</reference>
<proteinExistence type="predicted"/>
<dbReference type="Proteomes" id="UP000283210">
    <property type="component" value="Chromosome 24"/>
</dbReference>
<name>A0A437BZT3_ORYJA</name>
<keyword evidence="1" id="KW-0812">Transmembrane</keyword>
<evidence type="ECO:0000313" key="2">
    <source>
        <dbReference type="EMBL" id="RVE55954.1"/>
    </source>
</evidence>
<sequence>MVALLMVKGQHNFCCFCTLKLVCEDCSKKSFLFLHIVGKCGYIFGVFLRMWQRSIFTKRCSEKTIWPLQSRTAAARITNRWPHTSPALPRVKALLAGIYSMRREDKPQEALLPASAAYLWGNSSYDLEKSKDLKGRHLDLILIVASNLQDASKYSRWELQLFIKQVEGIPETGQFCV</sequence>
<reference evidence="2 3" key="2">
    <citation type="submission" date="2019-01" db="EMBL/GenBank/DDBJ databases">
        <title>A chromosome length genome reference of the Java medaka (oryzias javanicus).</title>
        <authorList>
            <person name="Herpin A."/>
            <person name="Takehana Y."/>
            <person name="Naruse K."/>
            <person name="Ansai S."/>
            <person name="Kawaguchi M."/>
        </authorList>
    </citation>
    <scope>NUCLEOTIDE SEQUENCE [LARGE SCALE GENOMIC DNA]</scope>
    <source>
        <strain evidence="2">RS831</strain>
        <tissue evidence="2">Whole body</tissue>
    </source>
</reference>
<gene>
    <name evidence="2" type="ORF">OJAV_G00231470</name>
</gene>
<evidence type="ECO:0000313" key="3">
    <source>
        <dbReference type="Proteomes" id="UP000283210"/>
    </source>
</evidence>
<accession>A0A437BZT3</accession>
<keyword evidence="1" id="KW-1133">Transmembrane helix</keyword>
<keyword evidence="3" id="KW-1185">Reference proteome</keyword>
<evidence type="ECO:0000256" key="1">
    <source>
        <dbReference type="SAM" id="Phobius"/>
    </source>
</evidence>
<dbReference type="AlphaFoldDB" id="A0A437BZT3"/>
<dbReference type="EMBL" id="CM012460">
    <property type="protein sequence ID" value="RVE55954.1"/>
    <property type="molecule type" value="Genomic_DNA"/>
</dbReference>
<feature type="transmembrane region" description="Helical" evidence="1">
    <location>
        <begin position="31"/>
        <end position="51"/>
    </location>
</feature>